<accession>A0AAU7CPW3</accession>
<dbReference type="AlphaFoldDB" id="A0AAU7CPW3"/>
<evidence type="ECO:0000313" key="2">
    <source>
        <dbReference type="EMBL" id="XBH07612.1"/>
    </source>
</evidence>
<sequence length="64" mass="6759">MSGPIIRKYGFPNFENIFGARELEHGVDEQAQAETKAPATSEPKPESASTKPAPAKSAAKGKTS</sequence>
<feature type="compositionally biased region" description="Low complexity" evidence="1">
    <location>
        <begin position="46"/>
        <end position="64"/>
    </location>
</feature>
<dbReference type="RefSeq" id="WP_406700452.1">
    <property type="nucleotide sequence ID" value="NZ_CP155447.1"/>
</dbReference>
<reference evidence="2" key="1">
    <citation type="submission" date="2024-05" db="EMBL/GenBank/DDBJ databases">
        <title>Planctomycetes of the genus Singulisphaera possess chitinolytic capabilities.</title>
        <authorList>
            <person name="Ivanova A."/>
        </authorList>
    </citation>
    <scope>NUCLEOTIDE SEQUENCE</scope>
    <source>
        <strain evidence="2">Ch08T</strain>
    </source>
</reference>
<proteinExistence type="predicted"/>
<dbReference type="EMBL" id="CP155447">
    <property type="protein sequence ID" value="XBH07612.1"/>
    <property type="molecule type" value="Genomic_DNA"/>
</dbReference>
<protein>
    <submittedName>
        <fullName evidence="2">Uncharacterized protein</fullName>
    </submittedName>
</protein>
<name>A0AAU7CPW3_9BACT</name>
<feature type="region of interest" description="Disordered" evidence="1">
    <location>
        <begin position="24"/>
        <end position="64"/>
    </location>
</feature>
<gene>
    <name evidence="2" type="ORF">V5E97_16720</name>
</gene>
<evidence type="ECO:0000256" key="1">
    <source>
        <dbReference type="SAM" id="MobiDB-lite"/>
    </source>
</evidence>
<organism evidence="2">
    <name type="scientific">Singulisphaera sp. Ch08</name>
    <dbReference type="NCBI Taxonomy" id="3120278"/>
    <lineage>
        <taxon>Bacteria</taxon>
        <taxon>Pseudomonadati</taxon>
        <taxon>Planctomycetota</taxon>
        <taxon>Planctomycetia</taxon>
        <taxon>Isosphaerales</taxon>
        <taxon>Isosphaeraceae</taxon>
        <taxon>Singulisphaera</taxon>
    </lineage>
</organism>